<feature type="domain" description="Tyr recombinase" evidence="2">
    <location>
        <begin position="208"/>
        <end position="379"/>
    </location>
</feature>
<evidence type="ECO:0000256" key="1">
    <source>
        <dbReference type="ARBA" id="ARBA00023172"/>
    </source>
</evidence>
<dbReference type="InterPro" id="IPR002104">
    <property type="entry name" value="Integrase_catalytic"/>
</dbReference>
<dbReference type="GO" id="GO:0003677">
    <property type="term" value="F:DNA binding"/>
    <property type="evidence" value="ECO:0007669"/>
    <property type="project" value="InterPro"/>
</dbReference>
<proteinExistence type="predicted"/>
<gene>
    <name evidence="3" type="ORF">PTRA_a1903</name>
</gene>
<name>A0A0U2LMZ9_9GAMM</name>
<dbReference type="GO" id="GO:0015074">
    <property type="term" value="P:DNA integration"/>
    <property type="evidence" value="ECO:0007669"/>
    <property type="project" value="InterPro"/>
</dbReference>
<sequence length="515" mass="58269">MTNVSHRMSVGPLPPLLHDEQKAFIKLLNIPLIMKIPSNSKFDQKFVHTTGERWEFKRLGVKHVYIFNIGCIYLNKLLKYVTIKYAYEHSAPLTDTLFHCVRRFLSSSELNDNASLNNLEKEAMCNNADVQAHYVVKSVIRSLFRIGFPGFEINHYQKLNFLKTPAQVNNFLKYEDIENIMPSHLKYLIVRRLAEFSTKEGLVSLSNNELKCLVILGLCYSTGMRSSQFSMLHGSSVLMVSHNKSSGLARYEILMPIAKQQKITGDLSRVAIPYEVGRLVDEYKTRNAIGEGDQLFVSVTSDLSPELHRLLNEALKFIQSDEFKADLAKNKVFPPRITIYDFRHNIGHSMAMRGASAEEIAHILGHTSIVAAKHYISATPELALLKHKALGSNPIWLKMIGLMMSGYSVEENDWSGKVVNGVLGSKLVLKVGGCERKQEQCHLSKVRSCYGCFYFRPFTDLEKHKEVLNIITNELINQIEVSQISGNHVNPLIDTVTCTKHEVQMVINRISGGLL</sequence>
<dbReference type="AlphaFoldDB" id="A0A0U2LMZ9"/>
<keyword evidence="1" id="KW-0233">DNA recombination</keyword>
<dbReference type="Gene3D" id="1.10.443.10">
    <property type="entry name" value="Intergrase catalytic core"/>
    <property type="match status" value="1"/>
</dbReference>
<evidence type="ECO:0000313" key="3">
    <source>
        <dbReference type="EMBL" id="ALS33046.1"/>
    </source>
</evidence>
<dbReference type="KEGG" id="ptn:PTRA_a1903"/>
<accession>A0A0U2LMZ9</accession>
<evidence type="ECO:0000259" key="2">
    <source>
        <dbReference type="Pfam" id="PF00589"/>
    </source>
</evidence>
<dbReference type="OrthoDB" id="8368662at2"/>
<organism evidence="3">
    <name type="scientific">Pseudoalteromonas translucida KMM 520</name>
    <dbReference type="NCBI Taxonomy" id="1315283"/>
    <lineage>
        <taxon>Bacteria</taxon>
        <taxon>Pseudomonadati</taxon>
        <taxon>Pseudomonadota</taxon>
        <taxon>Gammaproteobacteria</taxon>
        <taxon>Alteromonadales</taxon>
        <taxon>Pseudoalteromonadaceae</taxon>
        <taxon>Pseudoalteromonas</taxon>
    </lineage>
</organism>
<dbReference type="GO" id="GO:0006310">
    <property type="term" value="P:DNA recombination"/>
    <property type="evidence" value="ECO:0007669"/>
    <property type="project" value="UniProtKB-KW"/>
</dbReference>
<dbReference type="PATRIC" id="fig|1315283.4.peg.1638"/>
<dbReference type="InterPro" id="IPR011010">
    <property type="entry name" value="DNA_brk_join_enz"/>
</dbReference>
<dbReference type="CDD" id="cd00397">
    <property type="entry name" value="DNA_BRE_C"/>
    <property type="match status" value="1"/>
</dbReference>
<dbReference type="SUPFAM" id="SSF56349">
    <property type="entry name" value="DNA breaking-rejoining enzymes"/>
    <property type="match status" value="1"/>
</dbReference>
<reference evidence="3 4" key="1">
    <citation type="submission" date="2015-03" db="EMBL/GenBank/DDBJ databases">
        <authorList>
            <person name="Murphy D."/>
        </authorList>
    </citation>
    <scope>NUCLEOTIDE SEQUENCE [LARGE SCALE GENOMIC DNA]</scope>
    <source>
        <strain evidence="3 4">KMM 520</strain>
    </source>
</reference>
<dbReference type="EMBL" id="CP011034">
    <property type="protein sequence ID" value="ALS33046.1"/>
    <property type="molecule type" value="Genomic_DNA"/>
</dbReference>
<protein>
    <recommendedName>
        <fullName evidence="2">Tyr recombinase domain-containing protein</fullName>
    </recommendedName>
</protein>
<dbReference type="Proteomes" id="UP000065261">
    <property type="component" value="Chromosome I"/>
</dbReference>
<evidence type="ECO:0000313" key="4">
    <source>
        <dbReference type="Proteomes" id="UP000065261"/>
    </source>
</evidence>
<dbReference type="InterPro" id="IPR013762">
    <property type="entry name" value="Integrase-like_cat_sf"/>
</dbReference>
<dbReference type="Pfam" id="PF00589">
    <property type="entry name" value="Phage_integrase"/>
    <property type="match status" value="1"/>
</dbReference>
<dbReference type="RefSeq" id="WP_058373395.1">
    <property type="nucleotide sequence ID" value="NZ_CP011034.1"/>
</dbReference>